<keyword evidence="5" id="KW-1278">Translocase</keyword>
<name>A0A4Y4ET89_9GAMM</name>
<evidence type="ECO:0000256" key="3">
    <source>
        <dbReference type="ARBA" id="ARBA00022748"/>
    </source>
</evidence>
<dbReference type="EMBL" id="BJOC01000003">
    <property type="protein sequence ID" value="GED21102.1"/>
    <property type="molecule type" value="Genomic_DNA"/>
</dbReference>
<dbReference type="InterPro" id="IPR003593">
    <property type="entry name" value="AAA+_ATPase"/>
</dbReference>
<dbReference type="InterPro" id="IPR017871">
    <property type="entry name" value="ABC_transporter-like_CS"/>
</dbReference>
<evidence type="ECO:0000256" key="5">
    <source>
        <dbReference type="ARBA" id="ARBA00022967"/>
    </source>
</evidence>
<accession>A0A4Y4ET89</accession>
<keyword evidence="2" id="KW-0547">Nucleotide-binding</keyword>
<gene>
    <name evidence="8" type="primary">ccmA</name>
    <name evidence="8" type="ORF">HHA01_00790</name>
</gene>
<dbReference type="NCBIfam" id="TIGR01189">
    <property type="entry name" value="ccmA"/>
    <property type="match status" value="1"/>
</dbReference>
<dbReference type="Proteomes" id="UP000319812">
    <property type="component" value="Unassembled WGS sequence"/>
</dbReference>
<dbReference type="PANTHER" id="PTHR43499:SF1">
    <property type="entry name" value="ABC TRANSPORTER I FAMILY MEMBER 1"/>
    <property type="match status" value="1"/>
</dbReference>
<proteinExistence type="predicted"/>
<keyword evidence="6" id="KW-0472">Membrane</keyword>
<reference evidence="8 9" key="1">
    <citation type="submission" date="2019-06" db="EMBL/GenBank/DDBJ databases">
        <title>Whole genome shotgun sequence of Halomonas halmophila NBRC 15537.</title>
        <authorList>
            <person name="Hosoyama A."/>
            <person name="Uohara A."/>
            <person name="Ohji S."/>
            <person name="Ichikawa N."/>
        </authorList>
    </citation>
    <scope>NUCLEOTIDE SEQUENCE [LARGE SCALE GENOMIC DNA]</scope>
    <source>
        <strain evidence="8 9">NBRC 15537</strain>
    </source>
</reference>
<evidence type="ECO:0000256" key="1">
    <source>
        <dbReference type="ARBA" id="ARBA00022448"/>
    </source>
</evidence>
<keyword evidence="4 8" id="KW-0067">ATP-binding</keyword>
<keyword evidence="9" id="KW-1185">Reference proteome</keyword>
<evidence type="ECO:0000256" key="6">
    <source>
        <dbReference type="ARBA" id="ARBA00023136"/>
    </source>
</evidence>
<organism evidence="8 9">
    <name type="scientific">Halomonas halmophila</name>
    <dbReference type="NCBI Taxonomy" id="252"/>
    <lineage>
        <taxon>Bacteria</taxon>
        <taxon>Pseudomonadati</taxon>
        <taxon>Pseudomonadota</taxon>
        <taxon>Gammaproteobacteria</taxon>
        <taxon>Oceanospirillales</taxon>
        <taxon>Halomonadaceae</taxon>
        <taxon>Halomonas</taxon>
    </lineage>
</organism>
<keyword evidence="3" id="KW-0201">Cytochrome c-type biogenesis</keyword>
<dbReference type="InterPro" id="IPR005895">
    <property type="entry name" value="ABC_transptr_haem_export_CcmA"/>
</dbReference>
<dbReference type="InterPro" id="IPR003439">
    <property type="entry name" value="ABC_transporter-like_ATP-bd"/>
</dbReference>
<dbReference type="AlphaFoldDB" id="A0A4Y4ET89"/>
<comment type="caution">
    <text evidence="8">The sequence shown here is derived from an EMBL/GenBank/DDBJ whole genome shotgun (WGS) entry which is preliminary data.</text>
</comment>
<dbReference type="InterPro" id="IPR027417">
    <property type="entry name" value="P-loop_NTPase"/>
</dbReference>
<feature type="domain" description="ABC transporter" evidence="7">
    <location>
        <begin position="5"/>
        <end position="214"/>
    </location>
</feature>
<keyword evidence="1" id="KW-0813">Transport</keyword>
<dbReference type="SUPFAM" id="SSF52540">
    <property type="entry name" value="P-loop containing nucleoside triphosphate hydrolases"/>
    <property type="match status" value="1"/>
</dbReference>
<evidence type="ECO:0000313" key="8">
    <source>
        <dbReference type="EMBL" id="GED21102.1"/>
    </source>
</evidence>
<evidence type="ECO:0000256" key="4">
    <source>
        <dbReference type="ARBA" id="ARBA00022840"/>
    </source>
</evidence>
<protein>
    <submittedName>
        <fullName evidence="8">Cytochrome c biogenesis ATP-binding export protein CcmA</fullName>
    </submittedName>
</protein>
<dbReference type="SMART" id="SM00382">
    <property type="entry name" value="AAA"/>
    <property type="match status" value="1"/>
</dbReference>
<dbReference type="GO" id="GO:0017004">
    <property type="term" value="P:cytochrome complex assembly"/>
    <property type="evidence" value="ECO:0007669"/>
    <property type="project" value="UniProtKB-KW"/>
</dbReference>
<dbReference type="OrthoDB" id="9800654at2"/>
<dbReference type="Gene3D" id="3.40.50.300">
    <property type="entry name" value="P-loop containing nucleotide triphosphate hydrolases"/>
    <property type="match status" value="1"/>
</dbReference>
<evidence type="ECO:0000256" key="2">
    <source>
        <dbReference type="ARBA" id="ARBA00022741"/>
    </source>
</evidence>
<dbReference type="PROSITE" id="PS50893">
    <property type="entry name" value="ABC_TRANSPORTER_2"/>
    <property type="match status" value="1"/>
</dbReference>
<dbReference type="NCBIfam" id="NF010061">
    <property type="entry name" value="PRK13538.1"/>
    <property type="match status" value="1"/>
</dbReference>
<evidence type="ECO:0000259" key="7">
    <source>
        <dbReference type="PROSITE" id="PS50893"/>
    </source>
</evidence>
<dbReference type="PROSITE" id="PS00211">
    <property type="entry name" value="ABC_TRANSPORTER_1"/>
    <property type="match status" value="1"/>
</dbReference>
<dbReference type="GO" id="GO:0016887">
    <property type="term" value="F:ATP hydrolysis activity"/>
    <property type="evidence" value="ECO:0007669"/>
    <property type="project" value="InterPro"/>
</dbReference>
<dbReference type="Pfam" id="PF00005">
    <property type="entry name" value="ABC_tran"/>
    <property type="match status" value="1"/>
</dbReference>
<dbReference type="RefSeq" id="WP_141317124.1">
    <property type="nucleotide sequence ID" value="NZ_BJOC01000003.1"/>
</dbReference>
<dbReference type="PANTHER" id="PTHR43499">
    <property type="entry name" value="ABC TRANSPORTER I FAMILY MEMBER 1"/>
    <property type="match status" value="1"/>
</dbReference>
<evidence type="ECO:0000313" key="9">
    <source>
        <dbReference type="Proteomes" id="UP000319812"/>
    </source>
</evidence>
<sequence>MSLQLQARNLACERDGRWLFGALDLEIQGGDILRVEGANGSGKTTLLKLLSAQSLDYQGTLLWRGEPLRRVRRDFLSHLLYIGHASALKPALSALENLAWHAALAGQPSSEAERVAALATLGLSGFEDLPVGQLSAGQQRRVALARLVLVRRRLWMLDEPFTALDRDGIQTLEALLSSHVGQGGSVVLTTHQPLRVEVPVNRLHLGEEGVDVTT</sequence>
<dbReference type="GO" id="GO:0022857">
    <property type="term" value="F:transmembrane transporter activity"/>
    <property type="evidence" value="ECO:0007669"/>
    <property type="project" value="InterPro"/>
</dbReference>
<dbReference type="GO" id="GO:0005524">
    <property type="term" value="F:ATP binding"/>
    <property type="evidence" value="ECO:0007669"/>
    <property type="project" value="UniProtKB-KW"/>
</dbReference>